<keyword evidence="3 5" id="KW-0808">Transferase</keyword>
<evidence type="ECO:0000256" key="1">
    <source>
        <dbReference type="ARBA" id="ARBA00022490"/>
    </source>
</evidence>
<evidence type="ECO:0000256" key="5">
    <source>
        <dbReference type="HAMAP-Rule" id="MF_01184"/>
    </source>
</evidence>
<dbReference type="InterPro" id="IPR010079">
    <property type="entry name" value="Xanthine_PRibTrfase"/>
</dbReference>
<evidence type="ECO:0000256" key="2">
    <source>
        <dbReference type="ARBA" id="ARBA00022676"/>
    </source>
</evidence>
<dbReference type="GO" id="GO:0006166">
    <property type="term" value="P:purine ribonucleoside salvage"/>
    <property type="evidence" value="ECO:0007669"/>
    <property type="project" value="UniProtKB-KW"/>
</dbReference>
<dbReference type="EC" id="2.4.2.22" evidence="5 6"/>
<dbReference type="CDD" id="cd06223">
    <property type="entry name" value="PRTases_typeI"/>
    <property type="match status" value="1"/>
</dbReference>
<comment type="subunit">
    <text evidence="5">Homodimer.</text>
</comment>
<comment type="function">
    <text evidence="5">Converts the preformed base xanthine, a product of nucleic acid breakdown, to xanthosine 5'-monophosphate (XMP), so it can be reused for RNA or DNA synthesis.</text>
</comment>
<comment type="catalytic activity">
    <reaction evidence="5">
        <text>XMP + diphosphate = xanthine + 5-phospho-alpha-D-ribose 1-diphosphate</text>
        <dbReference type="Rhea" id="RHEA:10800"/>
        <dbReference type="ChEBI" id="CHEBI:17712"/>
        <dbReference type="ChEBI" id="CHEBI:33019"/>
        <dbReference type="ChEBI" id="CHEBI:57464"/>
        <dbReference type="ChEBI" id="CHEBI:58017"/>
        <dbReference type="EC" id="2.4.2.22"/>
    </reaction>
</comment>
<dbReference type="NCBIfam" id="NF006671">
    <property type="entry name" value="PRK09219.1"/>
    <property type="match status" value="1"/>
</dbReference>
<evidence type="ECO:0000256" key="3">
    <source>
        <dbReference type="ARBA" id="ARBA00022679"/>
    </source>
</evidence>
<dbReference type="GO" id="GO:0046110">
    <property type="term" value="P:xanthine metabolic process"/>
    <property type="evidence" value="ECO:0007669"/>
    <property type="project" value="UniProtKB-UniRule"/>
</dbReference>
<evidence type="ECO:0000256" key="4">
    <source>
        <dbReference type="ARBA" id="ARBA00022726"/>
    </source>
</evidence>
<gene>
    <name evidence="5" type="primary">xpt</name>
    <name evidence="8" type="ORF">BG53_10145</name>
</gene>
<dbReference type="Gene3D" id="3.40.50.2020">
    <property type="match status" value="1"/>
</dbReference>
<accession>A0A9W5RYK1</accession>
<keyword evidence="1 5" id="KW-0963">Cytoplasm</keyword>
<feature type="binding site" evidence="5">
    <location>
        <position position="27"/>
    </location>
    <ligand>
        <name>xanthine</name>
        <dbReference type="ChEBI" id="CHEBI:17712"/>
    </ligand>
</feature>
<dbReference type="Proteomes" id="UP000053750">
    <property type="component" value="Unassembled WGS sequence"/>
</dbReference>
<feature type="binding site" evidence="5">
    <location>
        <begin position="128"/>
        <end position="132"/>
    </location>
    <ligand>
        <name>5-phospho-alpha-D-ribose 1-diphosphate</name>
        <dbReference type="ChEBI" id="CHEBI:58017"/>
    </ligand>
</feature>
<evidence type="ECO:0000259" key="7">
    <source>
        <dbReference type="Pfam" id="PF00156"/>
    </source>
</evidence>
<dbReference type="AlphaFoldDB" id="A0A9W5RYK1"/>
<dbReference type="RefSeq" id="WP_036586162.1">
    <property type="nucleotide sequence ID" value="NZ_KK082208.1"/>
</dbReference>
<name>A0A9W5RYK1_9BACL</name>
<dbReference type="InterPro" id="IPR050118">
    <property type="entry name" value="Pur/Pyrimidine_PRTase"/>
</dbReference>
<organism evidence="8 9">
    <name type="scientific">Paenibacillus darwinianus</name>
    <dbReference type="NCBI Taxonomy" id="1380763"/>
    <lineage>
        <taxon>Bacteria</taxon>
        <taxon>Bacillati</taxon>
        <taxon>Bacillota</taxon>
        <taxon>Bacilli</taxon>
        <taxon>Bacillales</taxon>
        <taxon>Paenibacillaceae</taxon>
        <taxon>Paenibacillus</taxon>
    </lineage>
</organism>
<keyword evidence="4 5" id="KW-0660">Purine salvage</keyword>
<protein>
    <recommendedName>
        <fullName evidence="5 6">Xanthine phosphoribosyltransferase</fullName>
        <shortName evidence="5">XPRTase</shortName>
        <ecNumber evidence="5 6">2.4.2.22</ecNumber>
    </recommendedName>
</protein>
<dbReference type="GO" id="GO:0005737">
    <property type="term" value="C:cytoplasm"/>
    <property type="evidence" value="ECO:0007669"/>
    <property type="project" value="UniProtKB-SubCell"/>
</dbReference>
<dbReference type="Pfam" id="PF00156">
    <property type="entry name" value="Pribosyltran"/>
    <property type="match status" value="1"/>
</dbReference>
<keyword evidence="2 5" id="KW-0328">Glycosyltransferase</keyword>
<comment type="caution">
    <text evidence="8">The sequence shown here is derived from an EMBL/GenBank/DDBJ whole genome shotgun (WGS) entry which is preliminary data.</text>
</comment>
<dbReference type="EMBL" id="JFHU01000255">
    <property type="protein sequence ID" value="EXX84898.1"/>
    <property type="molecule type" value="Genomic_DNA"/>
</dbReference>
<feature type="binding site" evidence="5">
    <location>
        <position position="156"/>
    </location>
    <ligand>
        <name>xanthine</name>
        <dbReference type="ChEBI" id="CHEBI:17712"/>
    </ligand>
</feature>
<dbReference type="OrthoDB" id="9790678at2"/>
<reference evidence="8 9" key="1">
    <citation type="submission" date="2014-02" db="EMBL/GenBank/DDBJ databases">
        <title>Genome sequence of Paenibacillus darwinianus reveals adaptive mechanisms for survival in Antarctic soils.</title>
        <authorList>
            <person name="Dsouza M."/>
            <person name="Taylor M.W."/>
            <person name="Turner S.J."/>
            <person name="Aislabie J."/>
        </authorList>
    </citation>
    <scope>NUCLEOTIDE SEQUENCE [LARGE SCALE GENOMIC DNA]</scope>
    <source>
        <strain evidence="8 9">CE1</strain>
    </source>
</reference>
<dbReference type="HAMAP" id="MF_01184">
    <property type="entry name" value="XPRTase"/>
    <property type="match status" value="1"/>
</dbReference>
<evidence type="ECO:0000313" key="9">
    <source>
        <dbReference type="Proteomes" id="UP000053750"/>
    </source>
</evidence>
<dbReference type="GO" id="GO:0000310">
    <property type="term" value="F:xanthine phosphoribosyltransferase activity"/>
    <property type="evidence" value="ECO:0007669"/>
    <property type="project" value="UniProtKB-UniRule"/>
</dbReference>
<feature type="domain" description="Phosphoribosyltransferase" evidence="7">
    <location>
        <begin position="49"/>
        <end position="156"/>
    </location>
</feature>
<comment type="pathway">
    <text evidence="5">Purine metabolism; XMP biosynthesis via salvage pathway; XMP from xanthine: step 1/1.</text>
</comment>
<evidence type="ECO:0000256" key="6">
    <source>
        <dbReference type="NCBIfam" id="TIGR01744"/>
    </source>
</evidence>
<dbReference type="PANTHER" id="PTHR43864:SF1">
    <property type="entry name" value="XANTHINE PHOSPHORIBOSYLTRANSFERASE"/>
    <property type="match status" value="1"/>
</dbReference>
<dbReference type="SUPFAM" id="SSF53271">
    <property type="entry name" value="PRTase-like"/>
    <property type="match status" value="1"/>
</dbReference>
<dbReference type="InterPro" id="IPR000836">
    <property type="entry name" value="PRTase_dom"/>
</dbReference>
<dbReference type="PANTHER" id="PTHR43864">
    <property type="entry name" value="HYPOXANTHINE/GUANINE PHOSPHORIBOSYLTRANSFERASE"/>
    <property type="match status" value="1"/>
</dbReference>
<keyword evidence="9" id="KW-1185">Reference proteome</keyword>
<sequence length="190" mass="20806">MDMLKERILKEASIMTEDVLKLDGLLNHQVDPVLTMEMGREFARRFAEVHITKVITVESSGIPVAFATALTLGVPLVFARRKKTLIADPDALTERVPSFTKGIVTDIMVSRQYLTPSDKVLFIDDIIANGDAARGLIKIIERAGSELAGLGIVVEKSFQAGGRTIREQGIRVESLVKIASLEGGKITFEQ</sequence>
<comment type="similarity">
    <text evidence="5">Belongs to the purine/pyrimidine phosphoribosyltransferase family. Xpt subfamily.</text>
</comment>
<evidence type="ECO:0000313" key="8">
    <source>
        <dbReference type="EMBL" id="EXX84898.1"/>
    </source>
</evidence>
<feature type="binding site" evidence="5">
    <location>
        <position position="20"/>
    </location>
    <ligand>
        <name>xanthine</name>
        <dbReference type="ChEBI" id="CHEBI:17712"/>
    </ligand>
</feature>
<dbReference type="NCBIfam" id="TIGR01744">
    <property type="entry name" value="XPRTase"/>
    <property type="match status" value="1"/>
</dbReference>
<dbReference type="GO" id="GO:0032265">
    <property type="term" value="P:XMP salvage"/>
    <property type="evidence" value="ECO:0007669"/>
    <property type="project" value="UniProtKB-UniRule"/>
</dbReference>
<dbReference type="InterPro" id="IPR029057">
    <property type="entry name" value="PRTase-like"/>
</dbReference>
<proteinExistence type="inferred from homology"/>
<comment type="subcellular location">
    <subcellularLocation>
        <location evidence="5">Cytoplasm</location>
    </subcellularLocation>
</comment>